<organism evidence="1 2">
    <name type="scientific">Halobacterium hubeiense</name>
    <dbReference type="NCBI Taxonomy" id="1407499"/>
    <lineage>
        <taxon>Archaea</taxon>
        <taxon>Methanobacteriati</taxon>
        <taxon>Methanobacteriota</taxon>
        <taxon>Stenosarchaea group</taxon>
        <taxon>Halobacteria</taxon>
        <taxon>Halobacteriales</taxon>
        <taxon>Halobacteriaceae</taxon>
        <taxon>Halobacterium</taxon>
    </lineage>
</organism>
<accession>A0A0U5D160</accession>
<protein>
    <submittedName>
        <fullName evidence="1">DUF393 family protein</fullName>
    </submittedName>
</protein>
<dbReference type="KEGG" id="hhb:Hhub_3692"/>
<proteinExistence type="predicted"/>
<dbReference type="AlphaFoldDB" id="A0A0U5D160"/>
<sequence length="123" mass="13840">MTEHPPRLVFDDDCGFCTWCAHFAERHGDVEIVGFSELSPDQLARLPADYERSAHLLTDDAVYSAGAAIEHTLAHDFPVLAPVFGALREVPGYVELREHLYRWGADNRDLLGKIVRDEPPARQ</sequence>
<dbReference type="GeneID" id="26660282"/>
<dbReference type="STRING" id="1407499.HHUB_3692"/>
<evidence type="ECO:0000313" key="1">
    <source>
        <dbReference type="EMBL" id="CQH62250.1"/>
    </source>
</evidence>
<dbReference type="OrthoDB" id="195634at2157"/>
<keyword evidence="2" id="KW-1185">Reference proteome</keyword>
<dbReference type="Pfam" id="PF04134">
    <property type="entry name" value="DCC1-like"/>
    <property type="match status" value="1"/>
</dbReference>
<dbReference type="RefSeq" id="WP_059058000.1">
    <property type="nucleotide sequence ID" value="NZ_CEML01000001.1"/>
</dbReference>
<gene>
    <name evidence="1" type="ORF">HHUB_3692</name>
</gene>
<name>A0A0U5D160_9EURY</name>
<dbReference type="EMBL" id="LN831302">
    <property type="protein sequence ID" value="CQH62250.1"/>
    <property type="molecule type" value="Genomic_DNA"/>
</dbReference>
<dbReference type="InterPro" id="IPR007263">
    <property type="entry name" value="DCC1-like"/>
</dbReference>
<dbReference type="Proteomes" id="UP000066737">
    <property type="component" value="Chromosome I"/>
</dbReference>
<reference evidence="2" key="1">
    <citation type="journal article" date="2016" name="Environ. Microbiol.">
        <title>The complete genome of a viable archaeum isolated from 123-million-year-old rock salt.</title>
        <authorList>
            <person name="Jaakkola S.T."/>
            <person name="Pfeiffer F."/>
            <person name="Ravantti J.J."/>
            <person name="Guo Q."/>
            <person name="Liu Y."/>
            <person name="Chen X."/>
            <person name="Ma H."/>
            <person name="Yang C."/>
            <person name="Oksanen H.M."/>
            <person name="Bamford D.H."/>
        </authorList>
    </citation>
    <scope>NUCLEOTIDE SEQUENCE</scope>
    <source>
        <strain evidence="2">JI20-1</strain>
    </source>
</reference>
<dbReference type="GO" id="GO:0015035">
    <property type="term" value="F:protein-disulfide reductase activity"/>
    <property type="evidence" value="ECO:0007669"/>
    <property type="project" value="InterPro"/>
</dbReference>
<evidence type="ECO:0000313" key="2">
    <source>
        <dbReference type="Proteomes" id="UP000066737"/>
    </source>
</evidence>